<dbReference type="Proteomes" id="UP001295444">
    <property type="component" value="Unassembled WGS sequence"/>
</dbReference>
<evidence type="ECO:0000259" key="1">
    <source>
        <dbReference type="Pfam" id="PF26215"/>
    </source>
</evidence>
<dbReference type="AlphaFoldDB" id="A0AAD1TMN9"/>
<dbReference type="PANTHER" id="PTHR21301:SF12">
    <property type="match status" value="1"/>
</dbReference>
<gene>
    <name evidence="2" type="ORF">PECUL_23A023737</name>
</gene>
<accession>A0AAD1TMN9</accession>
<name>A0AAD1TMN9_PELCU</name>
<feature type="domain" description="Helix-turn-helix" evidence="1">
    <location>
        <begin position="100"/>
        <end position="154"/>
    </location>
</feature>
<reference evidence="2" key="1">
    <citation type="submission" date="2022-03" db="EMBL/GenBank/DDBJ databases">
        <authorList>
            <person name="Alioto T."/>
            <person name="Alioto T."/>
            <person name="Gomez Garrido J."/>
        </authorList>
    </citation>
    <scope>NUCLEOTIDE SEQUENCE</scope>
</reference>
<evidence type="ECO:0000313" key="3">
    <source>
        <dbReference type="Proteomes" id="UP001295444"/>
    </source>
</evidence>
<dbReference type="EMBL" id="CAKOES020000067">
    <property type="protein sequence ID" value="CAH2329819.1"/>
    <property type="molecule type" value="Genomic_DNA"/>
</dbReference>
<dbReference type="PANTHER" id="PTHR21301">
    <property type="entry name" value="REVERSE TRANSCRIPTASE"/>
    <property type="match status" value="1"/>
</dbReference>
<dbReference type="InterPro" id="IPR058912">
    <property type="entry name" value="HTH_animal"/>
</dbReference>
<dbReference type="Pfam" id="PF26215">
    <property type="entry name" value="HTH_animal"/>
    <property type="match status" value="1"/>
</dbReference>
<proteinExistence type="predicted"/>
<comment type="caution">
    <text evidence="2">The sequence shown here is derived from an EMBL/GenBank/DDBJ whole genome shotgun (WGS) entry which is preliminary data.</text>
</comment>
<keyword evidence="3" id="KW-1185">Reference proteome</keyword>
<evidence type="ECO:0000313" key="2">
    <source>
        <dbReference type="EMBL" id="CAH2329819.1"/>
    </source>
</evidence>
<protein>
    <recommendedName>
        <fullName evidence="1">Helix-turn-helix domain-containing protein</fullName>
    </recommendedName>
</protein>
<sequence length="232" mass="27692">MAPMYANAYMYQYEMQYILQRYDLHITRYFRFIDDILILWNGTKEEALQFTLGLNTLPTPVKMTSHVDEKSVQFLDVEIMIIDEKLEFRLFTKPTDRNTILHFDSFHPRHLKTSLPSSQFLRVLRNNSLSQQCNLQLEAMYKKFWTRGYPRSILEVALKRAKMTHSTSEVRIGRATNTRLIFPMQFNTASTEITSSIRKNWNTLAMDPTLPENFRQKPLFCYRRNRNLRDML</sequence>
<organism evidence="2 3">
    <name type="scientific">Pelobates cultripes</name>
    <name type="common">Western spadefoot toad</name>
    <dbReference type="NCBI Taxonomy" id="61616"/>
    <lineage>
        <taxon>Eukaryota</taxon>
        <taxon>Metazoa</taxon>
        <taxon>Chordata</taxon>
        <taxon>Craniata</taxon>
        <taxon>Vertebrata</taxon>
        <taxon>Euteleostomi</taxon>
        <taxon>Amphibia</taxon>
        <taxon>Batrachia</taxon>
        <taxon>Anura</taxon>
        <taxon>Pelobatoidea</taxon>
        <taxon>Pelobatidae</taxon>
        <taxon>Pelobates</taxon>
    </lineage>
</organism>
<feature type="non-terminal residue" evidence="2">
    <location>
        <position position="232"/>
    </location>
</feature>